<evidence type="ECO:0000256" key="2">
    <source>
        <dbReference type="ARBA" id="ARBA00023134"/>
    </source>
</evidence>
<organism evidence="3 4">
    <name type="scientific">Tritrichomonas musculus</name>
    <dbReference type="NCBI Taxonomy" id="1915356"/>
    <lineage>
        <taxon>Eukaryota</taxon>
        <taxon>Metamonada</taxon>
        <taxon>Parabasalia</taxon>
        <taxon>Tritrichomonadida</taxon>
        <taxon>Tritrichomonadidae</taxon>
        <taxon>Tritrichomonas</taxon>
    </lineage>
</organism>
<dbReference type="CDD" id="cd00154">
    <property type="entry name" value="Rab"/>
    <property type="match status" value="1"/>
</dbReference>
<name>A0ABR2KX62_9EUKA</name>
<dbReference type="InterPro" id="IPR050227">
    <property type="entry name" value="Rab"/>
</dbReference>
<gene>
    <name evidence="3" type="ORF">M9Y10_013588</name>
</gene>
<dbReference type="Proteomes" id="UP001470230">
    <property type="component" value="Unassembled WGS sequence"/>
</dbReference>
<dbReference type="SMART" id="SM00175">
    <property type="entry name" value="RAB"/>
    <property type="match status" value="1"/>
</dbReference>
<dbReference type="InterPro" id="IPR001806">
    <property type="entry name" value="Small_GTPase"/>
</dbReference>
<dbReference type="NCBIfam" id="TIGR00231">
    <property type="entry name" value="small_GTP"/>
    <property type="match status" value="1"/>
</dbReference>
<dbReference type="InterPro" id="IPR027417">
    <property type="entry name" value="P-loop_NTPase"/>
</dbReference>
<evidence type="ECO:0000313" key="3">
    <source>
        <dbReference type="EMBL" id="KAK8895704.1"/>
    </source>
</evidence>
<dbReference type="PRINTS" id="PR00449">
    <property type="entry name" value="RASTRNSFRMNG"/>
</dbReference>
<dbReference type="PROSITE" id="PS51419">
    <property type="entry name" value="RAB"/>
    <property type="match status" value="1"/>
</dbReference>
<dbReference type="Gene3D" id="3.40.50.300">
    <property type="entry name" value="P-loop containing nucleotide triphosphate hydrolases"/>
    <property type="match status" value="1"/>
</dbReference>
<keyword evidence="2" id="KW-0342">GTP-binding</keyword>
<keyword evidence="4" id="KW-1185">Reference proteome</keyword>
<dbReference type="PANTHER" id="PTHR47977">
    <property type="entry name" value="RAS-RELATED PROTEIN RAB"/>
    <property type="match status" value="1"/>
</dbReference>
<dbReference type="SMART" id="SM00174">
    <property type="entry name" value="RHO"/>
    <property type="match status" value="1"/>
</dbReference>
<accession>A0ABR2KX62</accession>
<protein>
    <submittedName>
        <fullName evidence="3">Uncharacterized protein</fullName>
    </submittedName>
</protein>
<reference evidence="3 4" key="1">
    <citation type="submission" date="2024-04" db="EMBL/GenBank/DDBJ databases">
        <title>Tritrichomonas musculus Genome.</title>
        <authorList>
            <person name="Alves-Ferreira E."/>
            <person name="Grigg M."/>
            <person name="Lorenzi H."/>
            <person name="Galac M."/>
        </authorList>
    </citation>
    <scope>NUCLEOTIDE SEQUENCE [LARGE SCALE GENOMIC DNA]</scope>
    <source>
        <strain evidence="3 4">EAF2021</strain>
    </source>
</reference>
<dbReference type="SUPFAM" id="SSF52540">
    <property type="entry name" value="P-loop containing nucleoside triphosphate hydrolases"/>
    <property type="match status" value="1"/>
</dbReference>
<dbReference type="Pfam" id="PF00071">
    <property type="entry name" value="Ras"/>
    <property type="match status" value="1"/>
</dbReference>
<sequence length="122" mass="14256">MPTIGVDFKTHYIDVDGQKVKLQMWETAGQEKFRNITKCYLRGAHGIIICYKVTDRETLESTQSWVEVFKEPHFDTEIPVVLYGNMIDLKDSRQVSYEEGEQFASSHGWSYFETSAKREHRS</sequence>
<evidence type="ECO:0000256" key="1">
    <source>
        <dbReference type="ARBA" id="ARBA00022741"/>
    </source>
</evidence>
<evidence type="ECO:0000313" key="4">
    <source>
        <dbReference type="Proteomes" id="UP001470230"/>
    </source>
</evidence>
<keyword evidence="1" id="KW-0547">Nucleotide-binding</keyword>
<dbReference type="EMBL" id="JAPFFF010000002">
    <property type="protein sequence ID" value="KAK8895704.1"/>
    <property type="molecule type" value="Genomic_DNA"/>
</dbReference>
<dbReference type="PROSITE" id="PS51421">
    <property type="entry name" value="RAS"/>
    <property type="match status" value="1"/>
</dbReference>
<dbReference type="SMART" id="SM00173">
    <property type="entry name" value="RAS"/>
    <property type="match status" value="1"/>
</dbReference>
<comment type="caution">
    <text evidence="3">The sequence shown here is derived from an EMBL/GenBank/DDBJ whole genome shotgun (WGS) entry which is preliminary data.</text>
</comment>
<dbReference type="InterPro" id="IPR005225">
    <property type="entry name" value="Small_GTP-bd"/>
</dbReference>
<proteinExistence type="predicted"/>